<protein>
    <recommendedName>
        <fullName evidence="7">Glycerol dehydrogenase</fullName>
        <ecNumber evidence="6">1.1.1.6</ecNumber>
    </recommendedName>
</protein>
<evidence type="ECO:0000256" key="9">
    <source>
        <dbReference type="PIRSR" id="PIRSR000112-1"/>
    </source>
</evidence>
<dbReference type="GO" id="GO:0046872">
    <property type="term" value="F:metal ion binding"/>
    <property type="evidence" value="ECO:0007669"/>
    <property type="project" value="UniProtKB-KW"/>
</dbReference>
<dbReference type="InterPro" id="IPR016205">
    <property type="entry name" value="Glycerol_DH"/>
</dbReference>
<evidence type="ECO:0000256" key="10">
    <source>
        <dbReference type="PIRSR" id="PIRSR000112-2"/>
    </source>
</evidence>
<dbReference type="GeneID" id="69059334"/>
<dbReference type="GO" id="GO:0008888">
    <property type="term" value="F:glycerol dehydrogenase (NAD+) activity"/>
    <property type="evidence" value="ECO:0007669"/>
    <property type="project" value="UniProtKB-EC"/>
</dbReference>
<dbReference type="AlphaFoldDB" id="A0A6P1EAB8"/>
<keyword evidence="3" id="KW-0560">Oxidoreductase</keyword>
<evidence type="ECO:0000259" key="12">
    <source>
        <dbReference type="Pfam" id="PF00465"/>
    </source>
</evidence>
<dbReference type="InterPro" id="IPR001670">
    <property type="entry name" value="ADH_Fe/GldA"/>
</dbReference>
<evidence type="ECO:0000313" key="14">
    <source>
        <dbReference type="Proteomes" id="UP000465035"/>
    </source>
</evidence>
<organism evidence="13 14">
    <name type="scientific">Lentilactobacillus hilgardii</name>
    <name type="common">Lactobacillus hilgardii</name>
    <dbReference type="NCBI Taxonomy" id="1588"/>
    <lineage>
        <taxon>Bacteria</taxon>
        <taxon>Bacillati</taxon>
        <taxon>Bacillota</taxon>
        <taxon>Bacilli</taxon>
        <taxon>Lactobacillales</taxon>
        <taxon>Lactobacillaceae</taxon>
        <taxon>Lentilactobacillus</taxon>
    </lineage>
</organism>
<gene>
    <name evidence="13" type="ORF">GQR93_13210</name>
</gene>
<evidence type="ECO:0000256" key="1">
    <source>
        <dbReference type="ARBA" id="ARBA00007358"/>
    </source>
</evidence>
<evidence type="ECO:0000256" key="4">
    <source>
        <dbReference type="ARBA" id="ARBA00023027"/>
    </source>
</evidence>
<dbReference type="CDD" id="cd08170">
    <property type="entry name" value="GlyDH"/>
    <property type="match status" value="1"/>
</dbReference>
<dbReference type="NCBIfam" id="NF006941">
    <property type="entry name" value="PRK09423.1"/>
    <property type="match status" value="1"/>
</dbReference>
<dbReference type="EC" id="1.1.1.6" evidence="6"/>
<evidence type="ECO:0000256" key="11">
    <source>
        <dbReference type="PIRSR" id="PIRSR000112-3"/>
    </source>
</evidence>
<dbReference type="InterPro" id="IPR018211">
    <property type="entry name" value="ADH_Fe_CS"/>
</dbReference>
<dbReference type="Pfam" id="PF00465">
    <property type="entry name" value="Fe-ADH"/>
    <property type="match status" value="1"/>
</dbReference>
<keyword evidence="2 9" id="KW-0479">Metal-binding</keyword>
<feature type="binding site" evidence="9">
    <location>
        <position position="272"/>
    </location>
    <ligand>
        <name>glycerol</name>
        <dbReference type="ChEBI" id="CHEBI:17754"/>
    </ligand>
</feature>
<name>A0A6P1EAB8_LENHI</name>
<dbReference type="GO" id="GO:0005829">
    <property type="term" value="C:cytosol"/>
    <property type="evidence" value="ECO:0007669"/>
    <property type="project" value="TreeGrafter"/>
</dbReference>
<dbReference type="Proteomes" id="UP000465035">
    <property type="component" value="Chromosome"/>
</dbReference>
<evidence type="ECO:0000256" key="2">
    <source>
        <dbReference type="ARBA" id="ARBA00022723"/>
    </source>
</evidence>
<dbReference type="EMBL" id="CP047121">
    <property type="protein sequence ID" value="QHB53080.1"/>
    <property type="molecule type" value="Genomic_DNA"/>
</dbReference>
<feature type="binding site" evidence="11">
    <location>
        <begin position="116"/>
        <end position="119"/>
    </location>
    <ligand>
        <name>NAD(+)</name>
        <dbReference type="ChEBI" id="CHEBI:57540"/>
    </ligand>
</feature>
<evidence type="ECO:0000256" key="5">
    <source>
        <dbReference type="ARBA" id="ARBA00037918"/>
    </source>
</evidence>
<evidence type="ECO:0000313" key="13">
    <source>
        <dbReference type="EMBL" id="QHB53080.1"/>
    </source>
</evidence>
<dbReference type="SMR" id="A0A6P1EAB8"/>
<evidence type="ECO:0000256" key="7">
    <source>
        <dbReference type="ARBA" id="ARBA00040132"/>
    </source>
</evidence>
<feature type="binding site" evidence="11">
    <location>
        <position position="131"/>
    </location>
    <ligand>
        <name>NAD(+)</name>
        <dbReference type="ChEBI" id="CHEBI:57540"/>
    </ligand>
</feature>
<accession>A0A6P1EAB8</accession>
<dbReference type="RefSeq" id="WP_003550427.1">
    <property type="nucleotide sequence ID" value="NZ_CABKOL010000106.1"/>
</dbReference>
<comment type="catalytic activity">
    <reaction evidence="8">
        <text>glycerol + NAD(+) = dihydroxyacetone + NADH + H(+)</text>
        <dbReference type="Rhea" id="RHEA:13769"/>
        <dbReference type="ChEBI" id="CHEBI:15378"/>
        <dbReference type="ChEBI" id="CHEBI:16016"/>
        <dbReference type="ChEBI" id="CHEBI:17754"/>
        <dbReference type="ChEBI" id="CHEBI:57540"/>
        <dbReference type="ChEBI" id="CHEBI:57945"/>
        <dbReference type="EC" id="1.1.1.6"/>
    </reaction>
</comment>
<proteinExistence type="inferred from homology"/>
<feature type="binding site" evidence="9">
    <location>
        <position position="171"/>
    </location>
    <ligand>
        <name>glycerol</name>
        <dbReference type="ChEBI" id="CHEBI:17754"/>
    </ligand>
</feature>
<feature type="binding site" evidence="11">
    <location>
        <begin position="94"/>
        <end position="98"/>
    </location>
    <ligand>
        <name>NAD(+)</name>
        <dbReference type="ChEBI" id="CHEBI:57540"/>
    </ligand>
</feature>
<dbReference type="PANTHER" id="PTHR43616:SF5">
    <property type="entry name" value="GLYCEROL DEHYDROGENASE 1"/>
    <property type="match status" value="1"/>
</dbReference>
<keyword evidence="9" id="KW-0862">Zinc</keyword>
<evidence type="ECO:0000256" key="8">
    <source>
        <dbReference type="ARBA" id="ARBA00049006"/>
    </source>
</evidence>
<dbReference type="PROSITE" id="PS00913">
    <property type="entry name" value="ADH_IRON_1"/>
    <property type="match status" value="1"/>
</dbReference>
<dbReference type="PANTHER" id="PTHR43616">
    <property type="entry name" value="GLYCEROL DEHYDROGENASE"/>
    <property type="match status" value="1"/>
</dbReference>
<evidence type="ECO:0000256" key="3">
    <source>
        <dbReference type="ARBA" id="ARBA00023002"/>
    </source>
</evidence>
<dbReference type="PIRSF" id="PIRSF000112">
    <property type="entry name" value="Glycerol_dehydrogenase"/>
    <property type="match status" value="1"/>
</dbReference>
<feature type="binding site" evidence="11">
    <location>
        <position position="125"/>
    </location>
    <ligand>
        <name>NAD(+)</name>
        <dbReference type="ChEBI" id="CHEBI:57540"/>
    </ligand>
</feature>
<feature type="binding site" evidence="9">
    <location>
        <position position="254"/>
    </location>
    <ligand>
        <name>glycerol</name>
        <dbReference type="ChEBI" id="CHEBI:17754"/>
    </ligand>
</feature>
<dbReference type="Gene3D" id="1.20.1090.10">
    <property type="entry name" value="Dehydroquinate synthase-like - alpha domain"/>
    <property type="match status" value="1"/>
</dbReference>
<comment type="pathway">
    <text evidence="5">Polyol metabolism; glycerol fermentation; glycerone phosphate from glycerol (oxidative route): step 1/2.</text>
</comment>
<evidence type="ECO:0000256" key="6">
    <source>
        <dbReference type="ARBA" id="ARBA00039147"/>
    </source>
</evidence>
<dbReference type="PROSITE" id="PS00060">
    <property type="entry name" value="ADH_IRON_2"/>
    <property type="match status" value="1"/>
</dbReference>
<feature type="domain" description="Alcohol dehydrogenase iron-type/glycerol dehydrogenase GldA" evidence="12">
    <location>
        <begin position="8"/>
        <end position="154"/>
    </location>
</feature>
<sequence>MTQVFASPSTYIQGPGELFNSAQYIKKYGQKVLLLSDQTVLKIVGNQFIDYLKKNDFDVNLATFEGEASESEINRVTELGKQSQDQIIIGLGGGKTADSAKAIADNLDIAAMIAPTIASTDAPCSRLSVIYTDDGQFDHYRFYKKNPEIVLLDTKIIAGAPVHLLISGIADALATNVEAIDVRRANADNMLGAKQTIVAGSIGQACEDNLFEYAELAVAANRAHVATEALNHIVEANTLLSGLGFESGGLAAAHAIHNGFTALSGEIHHLTHGEKVAYGTLVELILNGSDQKRFEKFLKFDLKLGLPTTLARLHLADASDEDLMKVATQACDENDTMKYMPTDITPEDVFAAIKAVDEYSRDFQGRSVMELD</sequence>
<dbReference type="SUPFAM" id="SSF56796">
    <property type="entry name" value="Dehydroquinate synthase-like"/>
    <property type="match status" value="1"/>
</dbReference>
<feature type="binding site" evidence="11">
    <location>
        <position position="127"/>
    </location>
    <ligand>
        <name>NAD(+)</name>
        <dbReference type="ChEBI" id="CHEBI:57540"/>
    </ligand>
</feature>
<feature type="binding site" evidence="11">
    <location>
        <position position="37"/>
    </location>
    <ligand>
        <name>NAD(+)</name>
        <dbReference type="ChEBI" id="CHEBI:57540"/>
    </ligand>
</feature>
<dbReference type="Gene3D" id="3.40.50.1970">
    <property type="match status" value="1"/>
</dbReference>
<comment type="cofactor">
    <cofactor evidence="9">
        <name>Zn(2+)</name>
        <dbReference type="ChEBI" id="CHEBI:29105"/>
    </cofactor>
    <text evidence="9">Binds 1 zinc ion per subunit.</text>
</comment>
<keyword evidence="4 11" id="KW-0520">NAD</keyword>
<feature type="binding site" evidence="10">
    <location>
        <position position="121"/>
    </location>
    <ligand>
        <name>glycerol</name>
        <dbReference type="ChEBI" id="CHEBI:17754"/>
    </ligand>
</feature>
<comment type="similarity">
    <text evidence="1">Belongs to the iron-containing alcohol dehydrogenase family.</text>
</comment>
<reference evidence="13 14" key="1">
    <citation type="submission" date="2019-12" db="EMBL/GenBank/DDBJ databases">
        <title>Lactobacillus hilgardii FLUB.</title>
        <authorList>
            <person name="Gustaw K."/>
        </authorList>
    </citation>
    <scope>NUCLEOTIDE SEQUENCE [LARGE SCALE GENOMIC DNA]</scope>
    <source>
        <strain evidence="13 14">FLUB</strain>
    </source>
</reference>